<dbReference type="InterPro" id="IPR011006">
    <property type="entry name" value="CheY-like_superfamily"/>
</dbReference>
<protein>
    <recommendedName>
        <fullName evidence="2">histidine kinase</fullName>
        <ecNumber evidence="2">2.7.13.3</ecNumber>
    </recommendedName>
</protein>
<dbReference type="PROSITE" id="PS50109">
    <property type="entry name" value="HIS_KIN"/>
    <property type="match status" value="1"/>
</dbReference>
<dbReference type="InterPro" id="IPR008207">
    <property type="entry name" value="Sig_transdc_His_kin_Hpt_dom"/>
</dbReference>
<dbReference type="Pfam" id="PF02518">
    <property type="entry name" value="HATPase_c"/>
    <property type="match status" value="1"/>
</dbReference>
<comment type="catalytic activity">
    <reaction evidence="1">
        <text>ATP + protein L-histidine = ADP + protein N-phospho-L-histidine.</text>
        <dbReference type="EC" id="2.7.13.3"/>
    </reaction>
</comment>
<dbReference type="InterPro" id="IPR036641">
    <property type="entry name" value="HPT_dom_sf"/>
</dbReference>
<comment type="caution">
    <text evidence="14">The sequence shown here is derived from an EMBL/GenBank/DDBJ whole genome shotgun (WGS) entry which is preliminary data.</text>
</comment>
<dbReference type="InterPro" id="IPR003594">
    <property type="entry name" value="HATPase_dom"/>
</dbReference>
<dbReference type="EMBL" id="JABWRZ020000001">
    <property type="protein sequence ID" value="MBV4489550.1"/>
    <property type="molecule type" value="Genomic_DNA"/>
</dbReference>
<evidence type="ECO:0000259" key="10">
    <source>
        <dbReference type="PROSITE" id="PS50109"/>
    </source>
</evidence>
<dbReference type="PROSITE" id="PS50110">
    <property type="entry name" value="RESPONSE_REGULATORY"/>
    <property type="match status" value="1"/>
</dbReference>
<dbReference type="InterPro" id="IPR002545">
    <property type="entry name" value="CheW-lke_dom"/>
</dbReference>
<dbReference type="InterPro" id="IPR036061">
    <property type="entry name" value="CheW-like_dom_sf"/>
</dbReference>
<dbReference type="RefSeq" id="WP_186672374.1">
    <property type="nucleotide sequence ID" value="NZ_JABWRZ020000001.1"/>
</dbReference>
<evidence type="ECO:0000256" key="3">
    <source>
        <dbReference type="ARBA" id="ARBA00022553"/>
    </source>
</evidence>
<dbReference type="Gene3D" id="2.30.30.40">
    <property type="entry name" value="SH3 Domains"/>
    <property type="match status" value="1"/>
</dbReference>
<dbReference type="SUPFAM" id="SSF47226">
    <property type="entry name" value="Histidine-containing phosphotransfer domain, HPT domain"/>
    <property type="match status" value="6"/>
</dbReference>
<dbReference type="Pfam" id="PF01627">
    <property type="entry name" value="Hpt"/>
    <property type="match status" value="4"/>
</dbReference>
<reference evidence="14 15" key="1">
    <citation type="journal article" date="2020" name="Microorganisms">
        <title>Reliable Identification of Environmental Pseudomonas Isolates Using the rpoD Gene.</title>
        <authorList>
            <consortium name="The Broad Institute Genome Sequencing Platform"/>
            <person name="Girard L."/>
            <person name="Lood C."/>
            <person name="Rokni-Zadeh H."/>
            <person name="van Noort V."/>
            <person name="Lavigne R."/>
            <person name="De Mot R."/>
        </authorList>
    </citation>
    <scope>NUCLEOTIDE SEQUENCE [LARGE SCALE GENOMIC DNA]</scope>
    <source>
        <strain evidence="14 15">RD9SR1</strain>
    </source>
</reference>
<gene>
    <name evidence="14" type="ORF">HU760_002935</name>
</gene>
<organism evidence="14 15">
    <name type="scientific">Pseudomonas oryzicola</name>
    <dbReference type="NCBI Taxonomy" id="485876"/>
    <lineage>
        <taxon>Bacteria</taxon>
        <taxon>Pseudomonadati</taxon>
        <taxon>Pseudomonadota</taxon>
        <taxon>Gammaproteobacteria</taxon>
        <taxon>Pseudomonadales</taxon>
        <taxon>Pseudomonadaceae</taxon>
        <taxon>Pseudomonas</taxon>
    </lineage>
</organism>
<evidence type="ECO:0000256" key="6">
    <source>
        <dbReference type="ARBA" id="ARBA00023012"/>
    </source>
</evidence>
<dbReference type="SUPFAM" id="SSF52172">
    <property type="entry name" value="CheY-like"/>
    <property type="match status" value="1"/>
</dbReference>
<dbReference type="SUPFAM" id="SSF55874">
    <property type="entry name" value="ATPase domain of HSP90 chaperone/DNA topoisomerase II/histidine kinase"/>
    <property type="match status" value="1"/>
</dbReference>
<dbReference type="SMART" id="SM00260">
    <property type="entry name" value="CheW"/>
    <property type="match status" value="1"/>
</dbReference>
<dbReference type="InterPro" id="IPR036890">
    <property type="entry name" value="HATPase_C_sf"/>
</dbReference>
<accession>A0ABS6Q5U3</accession>
<evidence type="ECO:0000313" key="15">
    <source>
        <dbReference type="Proteomes" id="UP000609530"/>
    </source>
</evidence>
<dbReference type="PROSITE" id="PS50851">
    <property type="entry name" value="CHEW"/>
    <property type="match status" value="1"/>
</dbReference>
<evidence type="ECO:0000256" key="4">
    <source>
        <dbReference type="ARBA" id="ARBA00022679"/>
    </source>
</evidence>
<evidence type="ECO:0000256" key="2">
    <source>
        <dbReference type="ARBA" id="ARBA00012438"/>
    </source>
</evidence>
<dbReference type="Pfam" id="PF00072">
    <property type="entry name" value="Response_reg"/>
    <property type="match status" value="1"/>
</dbReference>
<feature type="domain" description="HPt" evidence="13">
    <location>
        <begin position="571"/>
        <end position="676"/>
    </location>
</feature>
<dbReference type="PROSITE" id="PS50894">
    <property type="entry name" value="HPT"/>
    <property type="match status" value="3"/>
</dbReference>
<dbReference type="InterPro" id="IPR051315">
    <property type="entry name" value="Bact_Chemotaxis_CheA"/>
</dbReference>
<evidence type="ECO:0000256" key="9">
    <source>
        <dbReference type="SAM" id="Coils"/>
    </source>
</evidence>
<feature type="domain" description="CheW-like" evidence="12">
    <location>
        <begin position="1366"/>
        <end position="1505"/>
    </location>
</feature>
<feature type="domain" description="Histidine kinase" evidence="10">
    <location>
        <begin position="1131"/>
        <end position="1364"/>
    </location>
</feature>
<dbReference type="EC" id="2.7.13.3" evidence="2"/>
<evidence type="ECO:0000256" key="8">
    <source>
        <dbReference type="PROSITE-ProRule" id="PRU00169"/>
    </source>
</evidence>
<feature type="domain" description="Response regulatory" evidence="11">
    <location>
        <begin position="1530"/>
        <end position="1646"/>
    </location>
</feature>
<keyword evidence="15" id="KW-1185">Reference proteome</keyword>
<name>A0ABS6Q5U3_9PSED</name>
<dbReference type="Proteomes" id="UP000609530">
    <property type="component" value="Unassembled WGS sequence"/>
</dbReference>
<feature type="modified residue" description="Phosphohistidine" evidence="7">
    <location>
        <position position="933"/>
    </location>
</feature>
<evidence type="ECO:0000256" key="1">
    <source>
        <dbReference type="ARBA" id="ARBA00000085"/>
    </source>
</evidence>
<dbReference type="CDD" id="cd16916">
    <property type="entry name" value="HATPase_CheA-like"/>
    <property type="match status" value="1"/>
</dbReference>
<dbReference type="InterPro" id="IPR001789">
    <property type="entry name" value="Sig_transdc_resp-reg_receiver"/>
</dbReference>
<evidence type="ECO:0000256" key="5">
    <source>
        <dbReference type="ARBA" id="ARBA00022777"/>
    </source>
</evidence>
<feature type="modified residue" description="4-aspartylphosphate" evidence="8">
    <location>
        <position position="1579"/>
    </location>
</feature>
<keyword evidence="3 8" id="KW-0597">Phosphoprotein</keyword>
<dbReference type="SMART" id="SM01231">
    <property type="entry name" value="H-kinase_dim"/>
    <property type="match status" value="1"/>
</dbReference>
<sequence>MAVAAISPERHDTVALAWTKAAILDCLAQARQALERFAGEPGDLSMLAFVVDNLHQVHGCLRMLELRGATRLAEELELFAKALAEGQVSPRGDCLGALFRGLEQLPSYLERLRGARHDLPLVMLPLLNQLRACRGEEPLAQASLISGATQRFAGADDLANLDLSLGNWREQMQAGPGRDALRSVVTALCDDLMRIKERLDQFVRGDRQHNEQLDALLAPLRHVADTLAVLGFQQPRRVIIDQVLALQALAQGERAVDDAVLMDVAGALLYVEATLNGMVGPLEESGQGGLPGSDLAEIRQLVLNEALNVLQQAKDLIGDCLESGWPRQRLQPLPGLLQQVRGALAMLMLPAVAELFDGCAGYVQRWLQHLEVELPAAELTHLAEALSAAECYLQWRVADPLADGQPFIDMARVSLATLGVQCTQVDATASHDGSVDGIDDELREVFLDEAGELLPEIERHWLRWRADNQQHEALKEMRRALHTLKGSGRMVHAEAVAELAWGAEHLLNRVLEGRSVLSPEGVVALQRVFVHLPDLLADFAAGQLPQLTEIEQLAGHLHALAENAAPLAADLGGLDPQLLDIFRSEAQGHLASLDAFLRDAGDHDTPVSDGLQRALHTLKGSAAMAGVMPVAELATAFDRLAREYKGHQLPLQMAEIEWLEAARSLFHLGLAQLDSTPLAAIPGAAELIEQVSQVVDERLANSHGDPQHARRSKRDPQRVASFLAQAMDILLDAESLLSRWREQPGQRDALDALLDQLTTLSHAAHLADLWQMDDMCEALLDLYGAVEEGSLPADARFFTQAQLAHEALLDMLDEVAAGQDIAPRAELVDSLRNLLGQALAPEATGLVGIDTVTPPHPDMDLADTLGLGLAHKPLQPAAVEPLAEEPESPGEELLEVFLEESSDIVESAAAALARWQADPRSSVEVDNLMRDLHTLKGVARMVEIAPIGDLAHELEFLYELLAAGRLPPSAPLFALLQNCHDRLAHMLDAVRLGQPLHAATALIDYIRNFSSAALTDSAAGQGPVGAAASEAPAAVPERAPGDMVKVDAELLDELGNLAGEHSIIRGRIEQQVNDAQFTLNEMETTLERMRDQLLRLDIETQGRISSRQQFEGDAYDDFDPLEMDRHSQLQQLSRALFESASDLLDLKETLAQRAQEAHSLLQQQARVNSQLQEGLTATLMVPFERLVPRLQRVVRQVASELGKQVELVVGNAEGELDRSVLERMVAPLEHMLRNAVDHGLESREMRLAAGKPEQGTIHLNLLHEGADIVIEMTDDGAGVPLEAVRRKAIKRGLLDPQAHLSDHEILQFILRPGFSTAEKITQISGRGLGMDVVHEEVKQLGGSMSIESAPGKGARFLIRLPFTVSVNRALMVHLGEEQYAIPLNTIEGIVRVPPAELAACYQLDMPRYVYAGHEYELRYLGELLQGMPRPALLGQSVPLPVLLVHSQEQSFAIQADALSPSREIVVKSLGPQFAAVAGLSGATLLGDGRVVLIIDLLGQLRGQQRRLARLPGGGAAQRQVFGPAPRRALLVMVVDDSVTVRKVTSRLLERHGMSVLTAKDGVDAMALLEEHRPDVLLLDIEMPRMDGFEVATRIRRDQRLKDLPIIMITSRTGQKHRDRAMAIGVNEYLGKPYQESLLLQSIAHWSQTHA</sequence>
<feature type="coiled-coil region" evidence="9">
    <location>
        <begin position="1072"/>
        <end position="1099"/>
    </location>
</feature>
<dbReference type="PANTHER" id="PTHR43395:SF8">
    <property type="entry name" value="HISTIDINE KINASE"/>
    <property type="match status" value="1"/>
</dbReference>
<dbReference type="PRINTS" id="PR00344">
    <property type="entry name" value="BCTRLSENSOR"/>
</dbReference>
<keyword evidence="5" id="KW-0418">Kinase</keyword>
<keyword evidence="9" id="KW-0175">Coiled coil</keyword>
<dbReference type="InterPro" id="IPR004358">
    <property type="entry name" value="Sig_transdc_His_kin-like_C"/>
</dbReference>
<evidence type="ECO:0000259" key="11">
    <source>
        <dbReference type="PROSITE" id="PS50110"/>
    </source>
</evidence>
<dbReference type="InterPro" id="IPR004105">
    <property type="entry name" value="CheA-like_dim"/>
</dbReference>
<evidence type="ECO:0000259" key="12">
    <source>
        <dbReference type="PROSITE" id="PS50851"/>
    </source>
</evidence>
<dbReference type="CDD" id="cd00088">
    <property type="entry name" value="HPT"/>
    <property type="match status" value="3"/>
</dbReference>
<keyword evidence="4" id="KW-0808">Transferase</keyword>
<evidence type="ECO:0000256" key="7">
    <source>
        <dbReference type="PROSITE-ProRule" id="PRU00110"/>
    </source>
</evidence>
<feature type="domain" description="HPt" evidence="13">
    <location>
        <begin position="886"/>
        <end position="990"/>
    </location>
</feature>
<feature type="domain" description="HPt" evidence="13">
    <location>
        <begin position="435"/>
        <end position="539"/>
    </location>
</feature>
<dbReference type="PANTHER" id="PTHR43395">
    <property type="entry name" value="SENSOR HISTIDINE KINASE CHEA"/>
    <property type="match status" value="1"/>
</dbReference>
<dbReference type="Pfam" id="PF01584">
    <property type="entry name" value="CheW"/>
    <property type="match status" value="1"/>
</dbReference>
<feature type="modified residue" description="Phosphohistidine" evidence="7">
    <location>
        <position position="616"/>
    </location>
</feature>
<feature type="modified residue" description="Phosphohistidine" evidence="7">
    <location>
        <position position="482"/>
    </location>
</feature>
<dbReference type="SUPFAM" id="SSF50341">
    <property type="entry name" value="CheW-like"/>
    <property type="match status" value="1"/>
</dbReference>
<dbReference type="CDD" id="cd17546">
    <property type="entry name" value="REC_hyHK_CKI1_RcsC-like"/>
    <property type="match status" value="1"/>
</dbReference>
<dbReference type="InterPro" id="IPR005467">
    <property type="entry name" value="His_kinase_dom"/>
</dbReference>
<dbReference type="SMART" id="SM00448">
    <property type="entry name" value="REC"/>
    <property type="match status" value="1"/>
</dbReference>
<dbReference type="Gene3D" id="1.20.120.160">
    <property type="entry name" value="HPT domain"/>
    <property type="match status" value="5"/>
</dbReference>
<keyword evidence="6" id="KW-0902">Two-component regulatory system</keyword>
<evidence type="ECO:0000259" key="13">
    <source>
        <dbReference type="PROSITE" id="PS50894"/>
    </source>
</evidence>
<dbReference type="Gene3D" id="3.30.565.10">
    <property type="entry name" value="Histidine kinase-like ATPase, C-terminal domain"/>
    <property type="match status" value="1"/>
</dbReference>
<dbReference type="SMART" id="SM00387">
    <property type="entry name" value="HATPase_c"/>
    <property type="match status" value="1"/>
</dbReference>
<dbReference type="Gene3D" id="3.40.50.2300">
    <property type="match status" value="1"/>
</dbReference>
<evidence type="ECO:0000313" key="14">
    <source>
        <dbReference type="EMBL" id="MBV4489550.1"/>
    </source>
</evidence>
<dbReference type="SMART" id="SM00073">
    <property type="entry name" value="HPT"/>
    <property type="match status" value="3"/>
</dbReference>
<proteinExistence type="predicted"/>